<name>A0A1V2H192_9PROT</name>
<organism evidence="2 3">
    <name type="scientific">Teichococcus deserti</name>
    <dbReference type="NCBI Taxonomy" id="1817963"/>
    <lineage>
        <taxon>Bacteria</taxon>
        <taxon>Pseudomonadati</taxon>
        <taxon>Pseudomonadota</taxon>
        <taxon>Alphaproteobacteria</taxon>
        <taxon>Acetobacterales</taxon>
        <taxon>Roseomonadaceae</taxon>
        <taxon>Roseomonas</taxon>
    </lineage>
</organism>
<dbReference type="RefSeq" id="WP_076957997.1">
    <property type="nucleotide sequence ID" value="NZ_MLCO01000136.1"/>
</dbReference>
<gene>
    <name evidence="2" type="ORF">BKE38_14170</name>
</gene>
<proteinExistence type="predicted"/>
<dbReference type="OrthoDB" id="7450734at2"/>
<evidence type="ECO:0000256" key="1">
    <source>
        <dbReference type="SAM" id="SignalP"/>
    </source>
</evidence>
<keyword evidence="3" id="KW-1185">Reference proteome</keyword>
<evidence type="ECO:0000313" key="3">
    <source>
        <dbReference type="Proteomes" id="UP000188879"/>
    </source>
</evidence>
<keyword evidence="1" id="KW-0732">Signal</keyword>
<comment type="caution">
    <text evidence="2">The sequence shown here is derived from an EMBL/GenBank/DDBJ whole genome shotgun (WGS) entry which is preliminary data.</text>
</comment>
<sequence>MTTKTATLALLATLAALPAAAQELRWQTRPTGEGVIVAWEVPETGDQSLALFCRSGGRQIEMRLLEERDRARDGVTLPVDFATAGGQQRLSMKGEMQELGDALMLLGSFPADAAWRQLFTAGGALSITLAGETETVPLAGAAPAMTALFDACQGK</sequence>
<dbReference type="AlphaFoldDB" id="A0A1V2H192"/>
<protein>
    <recommendedName>
        <fullName evidence="4">Invasion associated locus B family protein</fullName>
    </recommendedName>
</protein>
<reference evidence="2 3" key="1">
    <citation type="submission" date="2016-10" db="EMBL/GenBank/DDBJ databases">
        <title>Draft Genome sequence of Roseomonas sp. strain M3.</title>
        <authorList>
            <person name="Subhash Y."/>
            <person name="Lee S."/>
        </authorList>
    </citation>
    <scope>NUCLEOTIDE SEQUENCE [LARGE SCALE GENOMIC DNA]</scope>
    <source>
        <strain evidence="2 3">M3</strain>
    </source>
</reference>
<dbReference type="Proteomes" id="UP000188879">
    <property type="component" value="Unassembled WGS sequence"/>
</dbReference>
<feature type="signal peptide" evidence="1">
    <location>
        <begin position="1"/>
        <end position="21"/>
    </location>
</feature>
<dbReference type="EMBL" id="MLCO01000136">
    <property type="protein sequence ID" value="ONG52605.1"/>
    <property type="molecule type" value="Genomic_DNA"/>
</dbReference>
<evidence type="ECO:0008006" key="4">
    <source>
        <dbReference type="Google" id="ProtNLM"/>
    </source>
</evidence>
<feature type="chain" id="PRO_5012256978" description="Invasion associated locus B family protein" evidence="1">
    <location>
        <begin position="22"/>
        <end position="155"/>
    </location>
</feature>
<evidence type="ECO:0000313" key="2">
    <source>
        <dbReference type="EMBL" id="ONG52605.1"/>
    </source>
</evidence>
<accession>A0A1V2H192</accession>